<evidence type="ECO:0000256" key="7">
    <source>
        <dbReference type="SAM" id="Phobius"/>
    </source>
</evidence>
<dbReference type="PROSITE" id="PS50929">
    <property type="entry name" value="ABC_TM1F"/>
    <property type="match status" value="1"/>
</dbReference>
<evidence type="ECO:0000259" key="9">
    <source>
        <dbReference type="PROSITE" id="PS50929"/>
    </source>
</evidence>
<dbReference type="Gene3D" id="1.20.1560.10">
    <property type="entry name" value="ABC transporter type 1, transmembrane domain"/>
    <property type="match status" value="1"/>
</dbReference>
<dbReference type="InterPro" id="IPR039421">
    <property type="entry name" value="Type_1_exporter"/>
</dbReference>
<dbReference type="SUPFAM" id="SSF90123">
    <property type="entry name" value="ABC transporter transmembrane region"/>
    <property type="match status" value="1"/>
</dbReference>
<dbReference type="SUPFAM" id="SSF52540">
    <property type="entry name" value="P-loop containing nucleoside triphosphate hydrolases"/>
    <property type="match status" value="1"/>
</dbReference>
<evidence type="ECO:0000256" key="4">
    <source>
        <dbReference type="ARBA" id="ARBA00022840"/>
    </source>
</evidence>
<dbReference type="Proteomes" id="UP000295136">
    <property type="component" value="Unassembled WGS sequence"/>
</dbReference>
<evidence type="ECO:0000259" key="8">
    <source>
        <dbReference type="PROSITE" id="PS50893"/>
    </source>
</evidence>
<dbReference type="InterPro" id="IPR036640">
    <property type="entry name" value="ABC1_TM_sf"/>
</dbReference>
<feature type="domain" description="ABC transmembrane type-1" evidence="9">
    <location>
        <begin position="47"/>
        <end position="335"/>
    </location>
</feature>
<comment type="caution">
    <text evidence="10">The sequence shown here is derived from an EMBL/GenBank/DDBJ whole genome shotgun (WGS) entry which is preliminary data.</text>
</comment>
<protein>
    <submittedName>
        <fullName evidence="10">ATP-binding cassette domain-containing protein</fullName>
    </submittedName>
</protein>
<feature type="transmembrane region" description="Helical" evidence="7">
    <location>
        <begin position="185"/>
        <end position="206"/>
    </location>
</feature>
<proteinExistence type="predicted"/>
<dbReference type="GO" id="GO:0005886">
    <property type="term" value="C:plasma membrane"/>
    <property type="evidence" value="ECO:0007669"/>
    <property type="project" value="UniProtKB-SubCell"/>
</dbReference>
<evidence type="ECO:0000256" key="1">
    <source>
        <dbReference type="ARBA" id="ARBA00004651"/>
    </source>
</evidence>
<reference evidence="10 11" key="1">
    <citation type="submission" date="2019-03" db="EMBL/GenBank/DDBJ databases">
        <title>Draft genome sequences of novel Actinobacteria.</title>
        <authorList>
            <person name="Sahin N."/>
            <person name="Ay H."/>
            <person name="Saygin H."/>
        </authorList>
    </citation>
    <scope>NUCLEOTIDE SEQUENCE [LARGE SCALE GENOMIC DNA]</scope>
    <source>
        <strain evidence="10 11">6K102</strain>
    </source>
</reference>
<feature type="transmembrane region" description="Helical" evidence="7">
    <location>
        <begin position="86"/>
        <end position="104"/>
    </location>
</feature>
<evidence type="ECO:0000256" key="5">
    <source>
        <dbReference type="ARBA" id="ARBA00022989"/>
    </source>
</evidence>
<evidence type="ECO:0000256" key="3">
    <source>
        <dbReference type="ARBA" id="ARBA00022741"/>
    </source>
</evidence>
<feature type="transmembrane region" description="Helical" evidence="7">
    <location>
        <begin position="46"/>
        <end position="66"/>
    </location>
</feature>
<dbReference type="GO" id="GO:0034040">
    <property type="term" value="F:ATPase-coupled lipid transmembrane transporter activity"/>
    <property type="evidence" value="ECO:0007669"/>
    <property type="project" value="TreeGrafter"/>
</dbReference>
<keyword evidence="6 7" id="KW-0472">Membrane</keyword>
<evidence type="ECO:0000256" key="2">
    <source>
        <dbReference type="ARBA" id="ARBA00022692"/>
    </source>
</evidence>
<evidence type="ECO:0000313" key="11">
    <source>
        <dbReference type="Proteomes" id="UP000295136"/>
    </source>
</evidence>
<name>A0A4R5E6M1_9ACTN</name>
<dbReference type="PANTHER" id="PTHR24221">
    <property type="entry name" value="ATP-BINDING CASSETTE SUB-FAMILY B"/>
    <property type="match status" value="1"/>
</dbReference>
<feature type="domain" description="ABC transporter" evidence="8">
    <location>
        <begin position="369"/>
        <end position="611"/>
    </location>
</feature>
<accession>A0A4R5E6M1</accession>
<keyword evidence="2 7" id="KW-0812">Transmembrane</keyword>
<comment type="subcellular location">
    <subcellularLocation>
        <location evidence="1">Cell membrane</location>
        <topology evidence="1">Multi-pass membrane protein</topology>
    </subcellularLocation>
</comment>
<dbReference type="EMBL" id="SMLD01000236">
    <property type="protein sequence ID" value="TDE26471.1"/>
    <property type="molecule type" value="Genomic_DNA"/>
</dbReference>
<organism evidence="10 11">
    <name type="scientific">Nonomuraea mesophila</name>
    <dbReference type="NCBI Taxonomy" id="2530382"/>
    <lineage>
        <taxon>Bacteria</taxon>
        <taxon>Bacillati</taxon>
        <taxon>Actinomycetota</taxon>
        <taxon>Actinomycetes</taxon>
        <taxon>Streptosporangiales</taxon>
        <taxon>Streptosporangiaceae</taxon>
        <taxon>Nonomuraea</taxon>
    </lineage>
</organism>
<dbReference type="AlphaFoldDB" id="A0A4R5E6M1"/>
<dbReference type="PROSITE" id="PS50893">
    <property type="entry name" value="ABC_TRANSPORTER_2"/>
    <property type="match status" value="1"/>
</dbReference>
<feature type="transmembrane region" description="Helical" evidence="7">
    <location>
        <begin position="286"/>
        <end position="316"/>
    </location>
</feature>
<dbReference type="PANTHER" id="PTHR24221:SF646">
    <property type="entry name" value="HAEMOLYSIN SECRETION ATP-BINDING PROTEIN"/>
    <property type="match status" value="1"/>
</dbReference>
<dbReference type="SMART" id="SM00382">
    <property type="entry name" value="AAA"/>
    <property type="match status" value="1"/>
</dbReference>
<dbReference type="Pfam" id="PF00005">
    <property type="entry name" value="ABC_tran"/>
    <property type="match status" value="1"/>
</dbReference>
<evidence type="ECO:0000256" key="6">
    <source>
        <dbReference type="ARBA" id="ARBA00023136"/>
    </source>
</evidence>
<dbReference type="GO" id="GO:0140359">
    <property type="term" value="F:ABC-type transporter activity"/>
    <property type="evidence" value="ECO:0007669"/>
    <property type="project" value="InterPro"/>
</dbReference>
<dbReference type="GO" id="GO:0016887">
    <property type="term" value="F:ATP hydrolysis activity"/>
    <property type="evidence" value="ECO:0007669"/>
    <property type="project" value="InterPro"/>
</dbReference>
<keyword evidence="5 7" id="KW-1133">Transmembrane helix</keyword>
<dbReference type="InterPro" id="IPR003593">
    <property type="entry name" value="AAA+_ATPase"/>
</dbReference>
<keyword evidence="11" id="KW-1185">Reference proteome</keyword>
<keyword evidence="4 10" id="KW-0067">ATP-binding</keyword>
<gene>
    <name evidence="10" type="ORF">E1295_44270</name>
</gene>
<dbReference type="GO" id="GO:0005524">
    <property type="term" value="F:ATP binding"/>
    <property type="evidence" value="ECO:0007669"/>
    <property type="project" value="UniProtKB-KW"/>
</dbReference>
<sequence>MELAPHSLWYHEEALPQTRLRTIVRRLPALVRTALKLAWKASPADTAATIGLNVIVGLLGAVGLLATTGVLDALLTGGPAPDRLRAAMPALIGVAAALTARSLLQSTAAWTQSRLKPRVDRLAERRLFELTTAVALRAMDDADFYDAMQRARSRGARGAALVVDAGVGLITSAAGIAAAAGTLAVLHPVLLPLLLVSVLPAGWATAHSARMQYQVIYKLSTSMRRQWILSDLMADRRPAPEIRAFGMRDFLLEQYDDVARLSENAHVDLARRQALARFAGEATNGVVAAFVYAALGVLLMAGAVPLAIVGGTVLAIRMGRSSLSALVGAANDVYDEGLYFSDYLDFCKEAEHRTSQHRLGLPAPEFAGVEVHEVSFTYPGAERAALRDISLKIGKGEVIALVGENGSGKTTLAKIIAGLYEPDSGTVLWDGAPLALLDRDAVRQKIAMIPQDHTPWPLTARQNITAGVDIDDDAVIGAAELAGIHRTIEELPEGYDTLLDPRFKMGHELSGGQWQRVAAARGFCRRAPLLLCDEPTSALDPRAEHAFFDSIRHFAETDPAAPQAIVLITHRLTSVLMADRIYVLAGGRLAESGTHPELMDLGGLYASLFKLQAEAYTP</sequence>
<dbReference type="InterPro" id="IPR027417">
    <property type="entry name" value="P-loop_NTPase"/>
</dbReference>
<dbReference type="InterPro" id="IPR011527">
    <property type="entry name" value="ABC1_TM_dom"/>
</dbReference>
<evidence type="ECO:0000313" key="10">
    <source>
        <dbReference type="EMBL" id="TDE26471.1"/>
    </source>
</evidence>
<dbReference type="Gene3D" id="3.40.50.300">
    <property type="entry name" value="P-loop containing nucleotide triphosphate hydrolases"/>
    <property type="match status" value="1"/>
</dbReference>
<dbReference type="InterPro" id="IPR003439">
    <property type="entry name" value="ABC_transporter-like_ATP-bd"/>
</dbReference>
<feature type="transmembrane region" description="Helical" evidence="7">
    <location>
        <begin position="158"/>
        <end position="179"/>
    </location>
</feature>
<keyword evidence="3" id="KW-0547">Nucleotide-binding</keyword>